<feature type="region of interest" description="Disordered" evidence="1">
    <location>
        <begin position="26"/>
        <end position="84"/>
    </location>
</feature>
<dbReference type="Proteomes" id="UP000029999">
    <property type="component" value="Unassembled WGS sequence"/>
</dbReference>
<evidence type="ECO:0000256" key="1">
    <source>
        <dbReference type="SAM" id="MobiDB-lite"/>
    </source>
</evidence>
<dbReference type="Pfam" id="PF14559">
    <property type="entry name" value="TPR_19"/>
    <property type="match status" value="1"/>
</dbReference>
<keyword evidence="2" id="KW-0732">Signal</keyword>
<dbReference type="EMBL" id="JRQD01000001">
    <property type="protein sequence ID" value="KGM08033.1"/>
    <property type="molecule type" value="Genomic_DNA"/>
</dbReference>
<evidence type="ECO:0000313" key="4">
    <source>
        <dbReference type="Proteomes" id="UP000029999"/>
    </source>
</evidence>
<feature type="signal peptide" evidence="2">
    <location>
        <begin position="1"/>
        <end position="24"/>
    </location>
</feature>
<evidence type="ECO:0000256" key="2">
    <source>
        <dbReference type="SAM" id="SignalP"/>
    </source>
</evidence>
<gene>
    <name evidence="3" type="ORF">LP43_0456</name>
</gene>
<comment type="caution">
    <text evidence="3">The sequence shown here is derived from an EMBL/GenBank/DDBJ whole genome shotgun (WGS) entry which is preliminary data.</text>
</comment>
<sequence>MTHNISLFFIITALMALMSACSVAPKYEPSQPPVDDRTTDAEPIPAEPSQDKSYETYDEPAQTSPMPSPETQAIPTPEPQPQVQQNSAVIALLDNADQSRAAGDFRSAQNSLQRAQRIAPRDPEVYFSLSQTHLELEDYDLAEQVALKGVSLVQGNNNQRKKFWNLIAKIRLRAGDANGARQAEAKASSY</sequence>
<dbReference type="STRING" id="392484.LP43_0456"/>
<name>A0A0A0BHM1_9GAMM</name>
<reference evidence="3 4" key="1">
    <citation type="submission" date="2014-09" db="EMBL/GenBank/DDBJ databases">
        <authorList>
            <person name="Grob C."/>
            <person name="Taubert M."/>
            <person name="Howat A.M."/>
            <person name="Burns O.J."/>
            <person name="Dixon J.L."/>
            <person name="Chen Y."/>
            <person name="Murrell J.C."/>
        </authorList>
    </citation>
    <scope>NUCLEOTIDE SEQUENCE [LARGE SCALE GENOMIC DNA]</scope>
    <source>
        <strain evidence="3">L4</strain>
    </source>
</reference>
<accession>A0A0A0BHM1</accession>
<dbReference type="AlphaFoldDB" id="A0A0A0BHM1"/>
<dbReference type="SUPFAM" id="SSF48452">
    <property type="entry name" value="TPR-like"/>
    <property type="match status" value="1"/>
</dbReference>
<evidence type="ECO:0000313" key="3">
    <source>
        <dbReference type="EMBL" id="KGM08033.1"/>
    </source>
</evidence>
<protein>
    <submittedName>
        <fullName evidence="3">TPR repeat containing protein</fullName>
    </submittedName>
</protein>
<feature type="chain" id="PRO_5001967238" evidence="2">
    <location>
        <begin position="25"/>
        <end position="190"/>
    </location>
</feature>
<dbReference type="Gene3D" id="1.25.40.10">
    <property type="entry name" value="Tetratricopeptide repeat domain"/>
    <property type="match status" value="1"/>
</dbReference>
<dbReference type="InterPro" id="IPR011990">
    <property type="entry name" value="TPR-like_helical_dom_sf"/>
</dbReference>
<dbReference type="RefSeq" id="WP_036311508.1">
    <property type="nucleotide sequence ID" value="NZ_JRQD01000001.1"/>
</dbReference>
<organism evidence="3 4">
    <name type="scientific">Methylophaga thiooxydans</name>
    <dbReference type="NCBI Taxonomy" id="392484"/>
    <lineage>
        <taxon>Bacteria</taxon>
        <taxon>Pseudomonadati</taxon>
        <taxon>Pseudomonadota</taxon>
        <taxon>Gammaproteobacteria</taxon>
        <taxon>Thiotrichales</taxon>
        <taxon>Piscirickettsiaceae</taxon>
        <taxon>Methylophaga</taxon>
    </lineage>
</organism>
<feature type="compositionally biased region" description="Polar residues" evidence="1">
    <location>
        <begin position="61"/>
        <end position="74"/>
    </location>
</feature>
<proteinExistence type="predicted"/>